<comment type="caution">
    <text evidence="2">The sequence shown here is derived from an EMBL/GenBank/DDBJ whole genome shotgun (WGS) entry which is preliminary data.</text>
</comment>
<organism evidence="2 3">
    <name type="scientific">Nonomuraea jabiensis</name>
    <dbReference type="NCBI Taxonomy" id="882448"/>
    <lineage>
        <taxon>Bacteria</taxon>
        <taxon>Bacillati</taxon>
        <taxon>Actinomycetota</taxon>
        <taxon>Actinomycetes</taxon>
        <taxon>Streptosporangiales</taxon>
        <taxon>Streptosporangiaceae</taxon>
        <taxon>Nonomuraea</taxon>
    </lineage>
</organism>
<dbReference type="InterPro" id="IPR000477">
    <property type="entry name" value="RT_dom"/>
</dbReference>
<dbReference type="PROSITE" id="PS50878">
    <property type="entry name" value="RT_POL"/>
    <property type="match status" value="1"/>
</dbReference>
<dbReference type="Pfam" id="PF00078">
    <property type="entry name" value="RVT_1"/>
    <property type="match status" value="1"/>
</dbReference>
<dbReference type="Pfam" id="PF13655">
    <property type="entry name" value="RVT_N"/>
    <property type="match status" value="1"/>
</dbReference>
<dbReference type="EMBL" id="JACHMB010000001">
    <property type="protein sequence ID" value="MBB5782094.1"/>
    <property type="molecule type" value="Genomic_DNA"/>
</dbReference>
<dbReference type="InterPro" id="IPR025960">
    <property type="entry name" value="RVT_N"/>
</dbReference>
<dbReference type="CDD" id="cd01651">
    <property type="entry name" value="RT_G2_intron"/>
    <property type="match status" value="1"/>
</dbReference>
<dbReference type="GO" id="GO:0003964">
    <property type="term" value="F:RNA-directed DNA polymerase activity"/>
    <property type="evidence" value="ECO:0007669"/>
    <property type="project" value="UniProtKB-KW"/>
</dbReference>
<dbReference type="Proteomes" id="UP000579153">
    <property type="component" value="Unassembled WGS sequence"/>
</dbReference>
<accession>A0A7W9GE16</accession>
<sequence>MVNGPEDVHLDWEAVDWRLHEENVRRLRQRIFKAAQEQDWPKVVHRDASSWRPRPVKRVYRPKAGNRAKLRPLGIPVIMDRCHQGRVRNALEPEWESRFEPKSYGFRPGRSCQDAISAIFNICRGSRAKRVWALDADLAAAFDRIDHSRLLEALGSFPARDLIWEWLKAGVFEKGKGFAPTEEGTPQGGVISPLLLNIALHGAGEGRRSPLSPGCRCSRR</sequence>
<dbReference type="AlphaFoldDB" id="A0A7W9GE16"/>
<proteinExistence type="predicted"/>
<dbReference type="PANTHER" id="PTHR34047:SF10">
    <property type="entry name" value="GROUP II INTRON-ASSOCIATED OPEN READING FRAME"/>
    <property type="match status" value="1"/>
</dbReference>
<dbReference type="InterPro" id="IPR043502">
    <property type="entry name" value="DNA/RNA_pol_sf"/>
</dbReference>
<keyword evidence="2" id="KW-0808">Transferase</keyword>
<dbReference type="PANTHER" id="PTHR34047">
    <property type="entry name" value="NUCLEAR INTRON MATURASE 1, MITOCHONDRIAL-RELATED"/>
    <property type="match status" value="1"/>
</dbReference>
<evidence type="ECO:0000313" key="2">
    <source>
        <dbReference type="EMBL" id="MBB5782094.1"/>
    </source>
</evidence>
<dbReference type="SUPFAM" id="SSF56672">
    <property type="entry name" value="DNA/RNA polymerases"/>
    <property type="match status" value="1"/>
</dbReference>
<dbReference type="EC" id="2.7.7.49" evidence="2"/>
<keyword evidence="2" id="KW-0695">RNA-directed DNA polymerase</keyword>
<evidence type="ECO:0000259" key="1">
    <source>
        <dbReference type="PROSITE" id="PS50878"/>
    </source>
</evidence>
<dbReference type="InterPro" id="IPR051083">
    <property type="entry name" value="GrpII_Intron_Splice-Mob/Def"/>
</dbReference>
<keyword evidence="2" id="KW-0548">Nucleotidyltransferase</keyword>
<keyword evidence="3" id="KW-1185">Reference proteome</keyword>
<protein>
    <submittedName>
        <fullName evidence="2">RNA-directed DNA polymerase</fullName>
        <ecNumber evidence="2">2.7.7.49</ecNumber>
    </submittedName>
</protein>
<name>A0A7W9GE16_9ACTN</name>
<feature type="domain" description="Reverse transcriptase" evidence="1">
    <location>
        <begin position="40"/>
        <end position="220"/>
    </location>
</feature>
<evidence type="ECO:0000313" key="3">
    <source>
        <dbReference type="Proteomes" id="UP000579153"/>
    </source>
</evidence>
<dbReference type="RefSeq" id="WP_185079474.1">
    <property type="nucleotide sequence ID" value="NZ_JACHMB010000001.1"/>
</dbReference>
<gene>
    <name evidence="2" type="ORF">HD596_008850</name>
</gene>
<reference evidence="2 3" key="1">
    <citation type="submission" date="2020-08" db="EMBL/GenBank/DDBJ databases">
        <title>Sequencing the genomes of 1000 actinobacteria strains.</title>
        <authorList>
            <person name="Klenk H.-P."/>
        </authorList>
    </citation>
    <scope>NUCLEOTIDE SEQUENCE [LARGE SCALE GENOMIC DNA]</scope>
    <source>
        <strain evidence="2 3">DSM 45507</strain>
    </source>
</reference>